<evidence type="ECO:0000313" key="2">
    <source>
        <dbReference type="EMBL" id="TNN54895.1"/>
    </source>
</evidence>
<keyword evidence="3" id="KW-1185">Reference proteome</keyword>
<sequence>MQTNETRPTRNEDVFTTRPRDAMEENNGTSYHRLVFTSTTERPEDDVDLEQLVNEMNSSMESVYSTQADTALLLTNGHAPAHHHAAQRRQTPPLSSTSRERLRHSQPMHIRAVRCLQEEHLLRPASLPAIPNPFPELCSPAGSPVLSPLQTSDNHDLEEDKNFF</sequence>
<gene>
    <name evidence="2" type="primary">GRB10_0</name>
    <name evidence="2" type="ORF">EYF80_034925</name>
</gene>
<feature type="region of interest" description="Disordered" evidence="1">
    <location>
        <begin position="145"/>
        <end position="164"/>
    </location>
</feature>
<dbReference type="Proteomes" id="UP000314294">
    <property type="component" value="Unassembled WGS sequence"/>
</dbReference>
<evidence type="ECO:0000313" key="3">
    <source>
        <dbReference type="Proteomes" id="UP000314294"/>
    </source>
</evidence>
<feature type="compositionally biased region" description="Basic and acidic residues" evidence="1">
    <location>
        <begin position="7"/>
        <end position="23"/>
    </location>
</feature>
<reference evidence="2 3" key="1">
    <citation type="submission" date="2019-03" db="EMBL/GenBank/DDBJ databases">
        <title>First draft genome of Liparis tanakae, snailfish: a comprehensive survey of snailfish specific genes.</title>
        <authorList>
            <person name="Kim W."/>
            <person name="Song I."/>
            <person name="Jeong J.-H."/>
            <person name="Kim D."/>
            <person name="Kim S."/>
            <person name="Ryu S."/>
            <person name="Song J.Y."/>
            <person name="Lee S.K."/>
        </authorList>
    </citation>
    <scope>NUCLEOTIDE SEQUENCE [LARGE SCALE GENOMIC DNA]</scope>
    <source>
        <tissue evidence="2">Muscle</tissue>
    </source>
</reference>
<proteinExistence type="predicted"/>
<comment type="caution">
    <text evidence="2">The sequence shown here is derived from an EMBL/GenBank/DDBJ whole genome shotgun (WGS) entry which is preliminary data.</text>
</comment>
<feature type="region of interest" description="Disordered" evidence="1">
    <location>
        <begin position="76"/>
        <end position="105"/>
    </location>
</feature>
<name>A0A4Z2GP16_9TELE</name>
<accession>A0A4Z2GP16</accession>
<feature type="compositionally biased region" description="Polar residues" evidence="1">
    <location>
        <begin position="88"/>
        <end position="97"/>
    </location>
</feature>
<protein>
    <submittedName>
        <fullName evidence="2">Growth factor receptor-bound protein 10</fullName>
    </submittedName>
</protein>
<evidence type="ECO:0000256" key="1">
    <source>
        <dbReference type="SAM" id="MobiDB-lite"/>
    </source>
</evidence>
<organism evidence="2 3">
    <name type="scientific">Liparis tanakae</name>
    <name type="common">Tanaka's snailfish</name>
    <dbReference type="NCBI Taxonomy" id="230148"/>
    <lineage>
        <taxon>Eukaryota</taxon>
        <taxon>Metazoa</taxon>
        <taxon>Chordata</taxon>
        <taxon>Craniata</taxon>
        <taxon>Vertebrata</taxon>
        <taxon>Euteleostomi</taxon>
        <taxon>Actinopterygii</taxon>
        <taxon>Neopterygii</taxon>
        <taxon>Teleostei</taxon>
        <taxon>Neoteleostei</taxon>
        <taxon>Acanthomorphata</taxon>
        <taxon>Eupercaria</taxon>
        <taxon>Perciformes</taxon>
        <taxon>Cottioidei</taxon>
        <taxon>Cottales</taxon>
        <taxon>Liparidae</taxon>
        <taxon>Liparis</taxon>
    </lineage>
</organism>
<feature type="region of interest" description="Disordered" evidence="1">
    <location>
        <begin position="1"/>
        <end position="27"/>
    </location>
</feature>
<keyword evidence="2" id="KW-0675">Receptor</keyword>
<dbReference type="OrthoDB" id="8948280at2759"/>
<feature type="compositionally biased region" description="Basic and acidic residues" evidence="1">
    <location>
        <begin position="153"/>
        <end position="164"/>
    </location>
</feature>
<dbReference type="EMBL" id="SRLO01000472">
    <property type="protein sequence ID" value="TNN54895.1"/>
    <property type="molecule type" value="Genomic_DNA"/>
</dbReference>
<dbReference type="AlphaFoldDB" id="A0A4Z2GP16"/>